<dbReference type="PRINTS" id="PR00469">
    <property type="entry name" value="PNDRDTASEII"/>
</dbReference>
<dbReference type="SUPFAM" id="SSF51905">
    <property type="entry name" value="FAD/NAD(P)-binding domain"/>
    <property type="match status" value="1"/>
</dbReference>
<evidence type="ECO:0000313" key="6">
    <source>
        <dbReference type="Proteomes" id="UP000256941"/>
    </source>
</evidence>
<evidence type="ECO:0000259" key="4">
    <source>
        <dbReference type="Pfam" id="PF07992"/>
    </source>
</evidence>
<feature type="domain" description="FAD/NAD(P)-binding" evidence="4">
    <location>
        <begin position="5"/>
        <end position="285"/>
    </location>
</feature>
<dbReference type="AlphaFoldDB" id="A0A3D9XSD4"/>
<comment type="caution">
    <text evidence="5">The sequence shown here is derived from an EMBL/GenBank/DDBJ whole genome shotgun (WGS) entry which is preliminary data.</text>
</comment>
<organism evidence="5 6">
    <name type="scientific">Paracoccus versutus</name>
    <name type="common">Thiobacillus versutus</name>
    <dbReference type="NCBI Taxonomy" id="34007"/>
    <lineage>
        <taxon>Bacteria</taxon>
        <taxon>Pseudomonadati</taxon>
        <taxon>Pseudomonadota</taxon>
        <taxon>Alphaproteobacteria</taxon>
        <taxon>Rhodobacterales</taxon>
        <taxon>Paracoccaceae</taxon>
        <taxon>Paracoccus</taxon>
    </lineage>
</organism>
<dbReference type="PRINTS" id="PR00368">
    <property type="entry name" value="FADPNR"/>
</dbReference>
<keyword evidence="2" id="KW-0285">Flavoprotein</keyword>
<name>A0A3D9XSD4_PARVE</name>
<dbReference type="InterPro" id="IPR036188">
    <property type="entry name" value="FAD/NAD-bd_sf"/>
</dbReference>
<evidence type="ECO:0000256" key="2">
    <source>
        <dbReference type="ARBA" id="ARBA00022630"/>
    </source>
</evidence>
<evidence type="ECO:0000256" key="1">
    <source>
        <dbReference type="ARBA" id="ARBA00018719"/>
    </source>
</evidence>
<reference evidence="5 6" key="1">
    <citation type="submission" date="2018-08" db="EMBL/GenBank/DDBJ databases">
        <title>Genomic Encyclopedia of Archaeal and Bacterial Type Strains, Phase II (KMG-II): from individual species to whole genera.</title>
        <authorList>
            <person name="Goeker M."/>
        </authorList>
    </citation>
    <scope>NUCLEOTIDE SEQUENCE [LARGE SCALE GENOMIC DNA]</scope>
    <source>
        <strain evidence="5 6">DSM 17099</strain>
    </source>
</reference>
<dbReference type="RefSeq" id="WP_116220648.1">
    <property type="nucleotide sequence ID" value="NZ_CP038196.1"/>
</dbReference>
<protein>
    <recommendedName>
        <fullName evidence="1">Thioredoxin reductase</fullName>
    </recommendedName>
</protein>
<evidence type="ECO:0000256" key="3">
    <source>
        <dbReference type="ARBA" id="ARBA00023002"/>
    </source>
</evidence>
<proteinExistence type="predicted"/>
<dbReference type="PANTHER" id="PTHR48105">
    <property type="entry name" value="THIOREDOXIN REDUCTASE 1-RELATED-RELATED"/>
    <property type="match status" value="1"/>
</dbReference>
<gene>
    <name evidence="5" type="ORF">BDD41_0477</name>
</gene>
<accession>A0A3D9XSD4</accession>
<dbReference type="Gene3D" id="3.50.50.60">
    <property type="entry name" value="FAD/NAD(P)-binding domain"/>
    <property type="match status" value="2"/>
</dbReference>
<keyword evidence="3" id="KW-0560">Oxidoreductase</keyword>
<dbReference type="Proteomes" id="UP000256941">
    <property type="component" value="Unassembled WGS sequence"/>
</dbReference>
<dbReference type="InterPro" id="IPR050097">
    <property type="entry name" value="Ferredoxin-NADP_redctase_2"/>
</dbReference>
<dbReference type="Pfam" id="PF07992">
    <property type="entry name" value="Pyr_redox_2"/>
    <property type="match status" value="1"/>
</dbReference>
<dbReference type="EMBL" id="QTUJ01000001">
    <property type="protein sequence ID" value="REF72013.1"/>
    <property type="molecule type" value="Genomic_DNA"/>
</dbReference>
<sequence>MSNPYDIFIIGSGVAGMAAAGQAAQRGLRVALAEGGMFGGLVLNINRLWPGPEGMPESGVDLSAELMMRATELGVENIPEHVTAIEAGEGGGWTVVTGAARHAARSVIVASGASHRALGIPGEAEFEHRGVSHCADCDGPMVRGKPGMVVGGGDSALQEALILAEYCPVVHLVHRSDRFTARPDFVEAVGAAAPISVRFGTVVEALEGAGGLSHARLRDLRSGAQDRVEVQGFFAMVGLVPNTGFLPPGAVQGQEPLAVDDHLETSLPGMYAIGAVRAGFGGEVGHALEDANRAVAAICARLQAA</sequence>
<evidence type="ECO:0000313" key="5">
    <source>
        <dbReference type="EMBL" id="REF72013.1"/>
    </source>
</evidence>
<dbReference type="GO" id="GO:0016491">
    <property type="term" value="F:oxidoreductase activity"/>
    <property type="evidence" value="ECO:0007669"/>
    <property type="project" value="UniProtKB-KW"/>
</dbReference>
<dbReference type="InterPro" id="IPR023753">
    <property type="entry name" value="FAD/NAD-binding_dom"/>
</dbReference>